<dbReference type="Proteomes" id="UP001224890">
    <property type="component" value="Unassembled WGS sequence"/>
</dbReference>
<sequence>MDLTRDPKSALVNLMMIRFRETLGAVEPHKSDSSLVAPIQLACGLRCSTYATCLGKYNVGRLSNHLQMYLRQPASSRACASAAQATEWWETPCDFTMPSLSSLSYLAIRLNDKVAPFRMTRENNLLLNLIDIDARTPELNSVLGPNVYGTHLACPKPPTSEARCLDVMGLITGSRSTMPIWERQASKPYAPDNLTADQHSRPAAPSSYLSLTNNS</sequence>
<feature type="region of interest" description="Disordered" evidence="1">
    <location>
        <begin position="190"/>
        <end position="215"/>
    </location>
</feature>
<accession>A0AAJ0AUF9</accession>
<keyword evidence="3" id="KW-1185">Reference proteome</keyword>
<dbReference type="EMBL" id="JAHMHR010000006">
    <property type="protein sequence ID" value="KAK1690569.1"/>
    <property type="molecule type" value="Genomic_DNA"/>
</dbReference>
<evidence type="ECO:0000313" key="2">
    <source>
        <dbReference type="EMBL" id="KAK1690569.1"/>
    </source>
</evidence>
<comment type="caution">
    <text evidence="2">The sequence shown here is derived from an EMBL/GenBank/DDBJ whole genome shotgun (WGS) entry which is preliminary data.</text>
</comment>
<dbReference type="AlphaFoldDB" id="A0AAJ0AUF9"/>
<reference evidence="2" key="1">
    <citation type="submission" date="2021-06" db="EMBL/GenBank/DDBJ databases">
        <title>Comparative genomics, transcriptomics and evolutionary studies reveal genomic signatures of adaptation to plant cell wall in hemibiotrophic fungi.</title>
        <authorList>
            <consortium name="DOE Joint Genome Institute"/>
            <person name="Baroncelli R."/>
            <person name="Diaz J.F."/>
            <person name="Benocci T."/>
            <person name="Peng M."/>
            <person name="Battaglia E."/>
            <person name="Haridas S."/>
            <person name="Andreopoulos W."/>
            <person name="Labutti K."/>
            <person name="Pangilinan J."/>
            <person name="Floch G.L."/>
            <person name="Makela M.R."/>
            <person name="Henrissat B."/>
            <person name="Grigoriev I.V."/>
            <person name="Crouch J.A."/>
            <person name="De Vries R.P."/>
            <person name="Sukno S.A."/>
            <person name="Thon M.R."/>
        </authorList>
    </citation>
    <scope>NUCLEOTIDE SEQUENCE</scope>
    <source>
        <strain evidence="2">CBS 193.32</strain>
    </source>
</reference>
<protein>
    <submittedName>
        <fullName evidence="2">Uncharacterized protein</fullName>
    </submittedName>
</protein>
<evidence type="ECO:0000256" key="1">
    <source>
        <dbReference type="SAM" id="MobiDB-lite"/>
    </source>
</evidence>
<dbReference type="GeneID" id="85456399"/>
<gene>
    <name evidence="2" type="ORF">BDP55DRAFT_628224</name>
</gene>
<organism evidence="2 3">
    <name type="scientific">Colletotrichum godetiae</name>
    <dbReference type="NCBI Taxonomy" id="1209918"/>
    <lineage>
        <taxon>Eukaryota</taxon>
        <taxon>Fungi</taxon>
        <taxon>Dikarya</taxon>
        <taxon>Ascomycota</taxon>
        <taxon>Pezizomycotina</taxon>
        <taxon>Sordariomycetes</taxon>
        <taxon>Hypocreomycetidae</taxon>
        <taxon>Glomerellales</taxon>
        <taxon>Glomerellaceae</taxon>
        <taxon>Colletotrichum</taxon>
        <taxon>Colletotrichum acutatum species complex</taxon>
    </lineage>
</organism>
<name>A0AAJ0AUF9_9PEZI</name>
<dbReference type="RefSeq" id="XP_060434264.1">
    <property type="nucleotide sequence ID" value="XM_060571873.1"/>
</dbReference>
<proteinExistence type="predicted"/>
<evidence type="ECO:0000313" key="3">
    <source>
        <dbReference type="Proteomes" id="UP001224890"/>
    </source>
</evidence>